<dbReference type="Pfam" id="PF01529">
    <property type="entry name" value="DHHC"/>
    <property type="match status" value="1"/>
</dbReference>
<dbReference type="GO" id="GO:0016020">
    <property type="term" value="C:membrane"/>
    <property type="evidence" value="ECO:0007669"/>
    <property type="project" value="UniProtKB-SubCell"/>
</dbReference>
<feature type="transmembrane region" description="Helical" evidence="7">
    <location>
        <begin position="12"/>
        <end position="31"/>
    </location>
</feature>
<comment type="catalytic activity">
    <reaction evidence="7">
        <text>L-cysteinyl-[protein] + hexadecanoyl-CoA = S-hexadecanoyl-L-cysteinyl-[protein] + CoA</text>
        <dbReference type="Rhea" id="RHEA:36683"/>
        <dbReference type="Rhea" id="RHEA-COMP:10131"/>
        <dbReference type="Rhea" id="RHEA-COMP:11032"/>
        <dbReference type="ChEBI" id="CHEBI:29950"/>
        <dbReference type="ChEBI" id="CHEBI:57287"/>
        <dbReference type="ChEBI" id="CHEBI:57379"/>
        <dbReference type="ChEBI" id="CHEBI:74151"/>
        <dbReference type="EC" id="2.3.1.225"/>
    </reaction>
</comment>
<dbReference type="InterPro" id="IPR039859">
    <property type="entry name" value="PFA4/ZDH16/20/ERF2-like"/>
</dbReference>
<feature type="region of interest" description="Disordered" evidence="8">
    <location>
        <begin position="353"/>
        <end position="399"/>
    </location>
</feature>
<feature type="transmembrane region" description="Helical" evidence="7">
    <location>
        <begin position="51"/>
        <end position="73"/>
    </location>
</feature>
<organism evidence="10 11">
    <name type="scientific">Bemisia tabaci</name>
    <name type="common">Sweetpotato whitefly</name>
    <name type="synonym">Aleurodes tabaci</name>
    <dbReference type="NCBI Taxonomy" id="7038"/>
    <lineage>
        <taxon>Eukaryota</taxon>
        <taxon>Metazoa</taxon>
        <taxon>Ecdysozoa</taxon>
        <taxon>Arthropoda</taxon>
        <taxon>Hexapoda</taxon>
        <taxon>Insecta</taxon>
        <taxon>Pterygota</taxon>
        <taxon>Neoptera</taxon>
        <taxon>Paraneoptera</taxon>
        <taxon>Hemiptera</taxon>
        <taxon>Sternorrhyncha</taxon>
        <taxon>Aleyrodoidea</taxon>
        <taxon>Aleyrodidae</taxon>
        <taxon>Aleyrodinae</taxon>
        <taxon>Bemisia</taxon>
    </lineage>
</organism>
<feature type="compositionally biased region" description="Polar residues" evidence="8">
    <location>
        <begin position="384"/>
        <end position="399"/>
    </location>
</feature>
<feature type="domain" description="Palmitoyltransferase DHHC" evidence="9">
    <location>
        <begin position="120"/>
        <end position="241"/>
    </location>
</feature>
<evidence type="ECO:0000256" key="3">
    <source>
        <dbReference type="ARBA" id="ARBA00022692"/>
    </source>
</evidence>
<proteinExistence type="inferred from homology"/>
<dbReference type="EMBL" id="OU963866">
    <property type="protein sequence ID" value="CAH0390120.1"/>
    <property type="molecule type" value="Genomic_DNA"/>
</dbReference>
<dbReference type="AlphaFoldDB" id="A0A9P0AEK7"/>
<keyword evidence="2 7" id="KW-0808">Transferase</keyword>
<evidence type="ECO:0000256" key="4">
    <source>
        <dbReference type="ARBA" id="ARBA00022989"/>
    </source>
</evidence>
<accession>A0A9P0AEK7</accession>
<keyword evidence="11" id="KW-1185">Reference proteome</keyword>
<dbReference type="PANTHER" id="PTHR12246">
    <property type="entry name" value="PALMITOYLTRANSFERASE ZDHHC16"/>
    <property type="match status" value="1"/>
</dbReference>
<sequence length="399" mass="45687">MAGSCDFCIRIFKCIPVLFVLSVVAWSYFAYVVQLCFNTVQSNVERVFDLMVYHILLFFFLWAYWQTVCTPVFTVPRKFVLSAEDQDRFNRAENEGAQKQIIEEVTQSLPLATRTASGGFRYCHICSHIKPDRSHHCSVCGTCVLKMDHHCPWVNNCVSFSNYKYFILFLGYALLYCLFIVMSTLQYFIEFWEVTGNPDRVQRFNVLFLFFVAAMFLFSLVSLFVYHLYLVSHNRTTLEAFRAPVFIRGPDKNGFNLGCGPNFTEVFGDDVLLWFVPVFTSMGDGVEFPVRYGYSSSSNRYHSMGRTINSIGDGVEYPQRTLDPASDHLLGSDNWTDDNDDFRFAPYVPPLSPRTAKRALAPTNLDNSSSYDSTRSSDQCEENGLNTGSNLDRQQTFVV</sequence>
<reference evidence="10" key="1">
    <citation type="submission" date="2021-12" db="EMBL/GenBank/DDBJ databases">
        <authorList>
            <person name="King R."/>
        </authorList>
    </citation>
    <scope>NUCLEOTIDE SEQUENCE</scope>
</reference>
<dbReference type="PROSITE" id="PS50216">
    <property type="entry name" value="DHHC"/>
    <property type="match status" value="1"/>
</dbReference>
<name>A0A9P0AEK7_BEMTA</name>
<comment type="domain">
    <text evidence="7">The DHHC domain is required for palmitoyltransferase activity.</text>
</comment>
<keyword evidence="4 7" id="KW-1133">Transmembrane helix</keyword>
<comment type="similarity">
    <text evidence="7">Belongs to the DHHC palmitoyltransferase family.</text>
</comment>
<gene>
    <name evidence="10" type="ORF">BEMITA_LOCUS8872</name>
</gene>
<feature type="transmembrane region" description="Helical" evidence="7">
    <location>
        <begin position="208"/>
        <end position="229"/>
    </location>
</feature>
<evidence type="ECO:0000313" key="10">
    <source>
        <dbReference type="EMBL" id="CAH0390120.1"/>
    </source>
</evidence>
<evidence type="ECO:0000259" key="9">
    <source>
        <dbReference type="Pfam" id="PF01529"/>
    </source>
</evidence>
<keyword evidence="6 7" id="KW-0012">Acyltransferase</keyword>
<comment type="subcellular location">
    <subcellularLocation>
        <location evidence="1">Membrane</location>
        <topology evidence="1">Multi-pass membrane protein</topology>
    </subcellularLocation>
</comment>
<dbReference type="OrthoDB" id="9909019at2759"/>
<evidence type="ECO:0000256" key="6">
    <source>
        <dbReference type="ARBA" id="ARBA00023315"/>
    </source>
</evidence>
<keyword evidence="5 7" id="KW-0472">Membrane</keyword>
<protein>
    <recommendedName>
        <fullName evidence="7">Palmitoyltransferase</fullName>
        <ecNumber evidence="7">2.3.1.225</ecNumber>
    </recommendedName>
</protein>
<evidence type="ECO:0000256" key="5">
    <source>
        <dbReference type="ARBA" id="ARBA00023136"/>
    </source>
</evidence>
<keyword evidence="3 7" id="KW-0812">Transmembrane</keyword>
<evidence type="ECO:0000256" key="2">
    <source>
        <dbReference type="ARBA" id="ARBA00022679"/>
    </source>
</evidence>
<dbReference type="Proteomes" id="UP001152759">
    <property type="component" value="Chromosome 5"/>
</dbReference>
<dbReference type="GO" id="GO:0019706">
    <property type="term" value="F:protein-cysteine S-palmitoyltransferase activity"/>
    <property type="evidence" value="ECO:0007669"/>
    <property type="project" value="UniProtKB-EC"/>
</dbReference>
<feature type="compositionally biased region" description="Low complexity" evidence="8">
    <location>
        <begin position="366"/>
        <end position="377"/>
    </location>
</feature>
<evidence type="ECO:0000256" key="1">
    <source>
        <dbReference type="ARBA" id="ARBA00004141"/>
    </source>
</evidence>
<dbReference type="EC" id="2.3.1.225" evidence="7"/>
<evidence type="ECO:0000256" key="8">
    <source>
        <dbReference type="SAM" id="MobiDB-lite"/>
    </source>
</evidence>
<evidence type="ECO:0000256" key="7">
    <source>
        <dbReference type="RuleBase" id="RU079119"/>
    </source>
</evidence>
<dbReference type="KEGG" id="btab:109031683"/>
<dbReference type="InterPro" id="IPR001594">
    <property type="entry name" value="Palmitoyltrfase_DHHC"/>
</dbReference>
<feature type="transmembrane region" description="Helical" evidence="7">
    <location>
        <begin position="165"/>
        <end position="188"/>
    </location>
</feature>
<evidence type="ECO:0000313" key="11">
    <source>
        <dbReference type="Proteomes" id="UP001152759"/>
    </source>
</evidence>